<evidence type="ECO:0000256" key="1">
    <source>
        <dbReference type="SAM" id="MobiDB-lite"/>
    </source>
</evidence>
<proteinExistence type="predicted"/>
<dbReference type="Proteomes" id="UP001500657">
    <property type="component" value="Unassembled WGS sequence"/>
</dbReference>
<protein>
    <recommendedName>
        <fullName evidence="4">Lipoprotein</fullName>
    </recommendedName>
</protein>
<sequence length="319" mass="33708">MGLMFIAALVSACGSGKPGTAAPGRGMAGGDASGQDTGNATAEQVAAAARGDVSCPADTTPTPSGAPVDDIVGVRPGMTYEQAANTVMCSSPLLVVQPETGRGFDMQTYGQTIRQGFSARFAEPRVQKTGRQLAQEMEQAAMERGLNVARHDMQPGQSKWFVGTMGMPGQEKVISAARDQWFDEGRNPTIDSVEQALLAKYGTPTERRDRDTYHQLRWAHDPRGRLITETSPLYSRCNGAASPDDGVQLSADCGVVVAATVIPLRSNPALAQDLQVGVVDQAAGYQALTDTQQGLQAMDAARRAKQVQDASKNAEAPQL</sequence>
<evidence type="ECO:0000313" key="3">
    <source>
        <dbReference type="Proteomes" id="UP001500657"/>
    </source>
</evidence>
<comment type="caution">
    <text evidence="2">The sequence shown here is derived from an EMBL/GenBank/DDBJ whole genome shotgun (WGS) entry which is preliminary data.</text>
</comment>
<keyword evidence="3" id="KW-1185">Reference proteome</keyword>
<evidence type="ECO:0000313" key="2">
    <source>
        <dbReference type="EMBL" id="GAA0253049.1"/>
    </source>
</evidence>
<evidence type="ECO:0008006" key="4">
    <source>
        <dbReference type="Google" id="ProtNLM"/>
    </source>
</evidence>
<gene>
    <name evidence="2" type="ORF">GCM10009126_17910</name>
</gene>
<feature type="region of interest" description="Disordered" evidence="1">
    <location>
        <begin position="18"/>
        <end position="41"/>
    </location>
</feature>
<dbReference type="EMBL" id="BAAAFO010000003">
    <property type="protein sequence ID" value="GAA0253049.1"/>
    <property type="molecule type" value="Genomic_DNA"/>
</dbReference>
<accession>A0ABP3E5B3</accession>
<name>A0ABP3E5B3_9GAMM</name>
<reference evidence="3" key="1">
    <citation type="journal article" date="2019" name="Int. J. Syst. Evol. Microbiol.">
        <title>The Global Catalogue of Microorganisms (GCM) 10K type strain sequencing project: providing services to taxonomists for standard genome sequencing and annotation.</title>
        <authorList>
            <consortium name="The Broad Institute Genomics Platform"/>
            <consortium name="The Broad Institute Genome Sequencing Center for Infectious Disease"/>
            <person name="Wu L."/>
            <person name="Ma J."/>
        </authorList>
    </citation>
    <scope>NUCLEOTIDE SEQUENCE [LARGE SCALE GENOMIC DNA]</scope>
    <source>
        <strain evidence="3">JCM 16242</strain>
    </source>
</reference>
<organism evidence="2 3">
    <name type="scientific">Rhodanobacter caeni</name>
    <dbReference type="NCBI Taxonomy" id="657654"/>
    <lineage>
        <taxon>Bacteria</taxon>
        <taxon>Pseudomonadati</taxon>
        <taxon>Pseudomonadota</taxon>
        <taxon>Gammaproteobacteria</taxon>
        <taxon>Lysobacterales</taxon>
        <taxon>Rhodanobacteraceae</taxon>
        <taxon>Rhodanobacter</taxon>
    </lineage>
</organism>